<keyword evidence="15 18" id="KW-0472">Membrane</keyword>
<comment type="subcellular location">
    <subcellularLocation>
        <location evidence="1">Mitochondrion inner membrane</location>
        <topology evidence="1">Multi-pass membrane protein</topology>
    </subcellularLocation>
</comment>
<feature type="transmembrane region" description="Helical" evidence="18">
    <location>
        <begin position="149"/>
        <end position="170"/>
    </location>
</feature>
<feature type="transmembrane region" description="Helical" evidence="18">
    <location>
        <begin position="282"/>
        <end position="300"/>
    </location>
</feature>
<accession>A0A8K0Z4K5</accession>
<dbReference type="GO" id="GO:0006120">
    <property type="term" value="P:mitochondrial electron transport, NADH to ubiquinone"/>
    <property type="evidence" value="ECO:0007669"/>
    <property type="project" value="TreeGrafter"/>
</dbReference>
<keyword evidence="14 20" id="KW-0496">Mitochondrion</keyword>
<evidence type="ECO:0000256" key="12">
    <source>
        <dbReference type="ARBA" id="ARBA00023027"/>
    </source>
</evidence>
<keyword evidence="12" id="KW-0520">NAD</keyword>
<gene>
    <name evidence="20" type="primary">ND2</name>
</gene>
<evidence type="ECO:0000313" key="20">
    <source>
        <dbReference type="EMBL" id="QNV49114.1"/>
    </source>
</evidence>
<proteinExistence type="inferred from homology"/>
<dbReference type="Pfam" id="PF00361">
    <property type="entry name" value="Proton_antipo_M"/>
    <property type="match status" value="1"/>
</dbReference>
<feature type="transmembrane region" description="Helical" evidence="18">
    <location>
        <begin position="331"/>
        <end position="350"/>
    </location>
</feature>
<feature type="transmembrane region" description="Helical" evidence="18">
    <location>
        <begin position="93"/>
        <end position="115"/>
    </location>
</feature>
<evidence type="ECO:0000256" key="1">
    <source>
        <dbReference type="ARBA" id="ARBA00004448"/>
    </source>
</evidence>
<feature type="domain" description="NADH:quinone oxidoreductase/Mrp antiporter transmembrane" evidence="19">
    <location>
        <begin position="29"/>
        <end position="293"/>
    </location>
</feature>
<evidence type="ECO:0000259" key="19">
    <source>
        <dbReference type="Pfam" id="PF00361"/>
    </source>
</evidence>
<evidence type="ECO:0000256" key="17">
    <source>
        <dbReference type="ARBA" id="ARBA00049551"/>
    </source>
</evidence>
<evidence type="ECO:0000256" key="18">
    <source>
        <dbReference type="SAM" id="Phobius"/>
    </source>
</evidence>
<comment type="similarity">
    <text evidence="2">Belongs to the complex I subunit 2 family.</text>
</comment>
<keyword evidence="8" id="KW-0999">Mitochondrion inner membrane</keyword>
<dbReference type="PANTHER" id="PTHR46552">
    <property type="entry name" value="NADH-UBIQUINONE OXIDOREDUCTASE CHAIN 2"/>
    <property type="match status" value="1"/>
</dbReference>
<dbReference type="InterPro" id="IPR050175">
    <property type="entry name" value="Complex_I_Subunit_2"/>
</dbReference>
<evidence type="ECO:0000256" key="2">
    <source>
        <dbReference type="ARBA" id="ARBA00007012"/>
    </source>
</evidence>
<feature type="transmembrane region" description="Helical" evidence="18">
    <location>
        <begin position="190"/>
        <end position="217"/>
    </location>
</feature>
<evidence type="ECO:0000256" key="10">
    <source>
        <dbReference type="ARBA" id="ARBA00022982"/>
    </source>
</evidence>
<evidence type="ECO:0000256" key="3">
    <source>
        <dbReference type="ARBA" id="ARBA00012944"/>
    </source>
</evidence>
<dbReference type="GO" id="GO:0005743">
    <property type="term" value="C:mitochondrial inner membrane"/>
    <property type="evidence" value="ECO:0007669"/>
    <property type="project" value="UniProtKB-SubCell"/>
</dbReference>
<feature type="transmembrane region" description="Helical" evidence="18">
    <location>
        <begin position="251"/>
        <end position="276"/>
    </location>
</feature>
<protein>
    <recommendedName>
        <fullName evidence="4">NADH-ubiquinone oxidoreductase chain 2</fullName>
        <ecNumber evidence="3">7.1.1.2</ecNumber>
    </recommendedName>
    <alternativeName>
        <fullName evidence="16">NADH dehydrogenase subunit 2</fullName>
    </alternativeName>
</protein>
<feature type="transmembrane region" description="Helical" evidence="18">
    <location>
        <begin position="6"/>
        <end position="27"/>
    </location>
</feature>
<reference evidence="20" key="1">
    <citation type="submission" date="2019-07" db="EMBL/GenBank/DDBJ databases">
        <authorList>
            <person name="Sun S."/>
            <person name="Li Q."/>
        </authorList>
    </citation>
    <scope>NUCLEOTIDE SEQUENCE</scope>
</reference>
<evidence type="ECO:0000256" key="5">
    <source>
        <dbReference type="ARBA" id="ARBA00022448"/>
    </source>
</evidence>
<keyword evidence="13" id="KW-0830">Ubiquinone</keyword>
<feature type="transmembrane region" description="Helical" evidence="18">
    <location>
        <begin position="34"/>
        <end position="52"/>
    </location>
</feature>
<keyword evidence="5" id="KW-0813">Transport</keyword>
<keyword evidence="10" id="KW-0249">Electron transport</keyword>
<dbReference type="PANTHER" id="PTHR46552:SF1">
    <property type="entry name" value="NADH-UBIQUINONE OXIDOREDUCTASE CHAIN 2"/>
    <property type="match status" value="1"/>
</dbReference>
<evidence type="ECO:0000256" key="15">
    <source>
        <dbReference type="ARBA" id="ARBA00023136"/>
    </source>
</evidence>
<keyword evidence="6" id="KW-0679">Respiratory chain</keyword>
<evidence type="ECO:0000256" key="16">
    <source>
        <dbReference type="ARBA" id="ARBA00031028"/>
    </source>
</evidence>
<comment type="catalytic activity">
    <reaction evidence="17">
        <text>a ubiquinone + NADH + 5 H(+)(in) = a ubiquinol + NAD(+) + 4 H(+)(out)</text>
        <dbReference type="Rhea" id="RHEA:29091"/>
        <dbReference type="Rhea" id="RHEA-COMP:9565"/>
        <dbReference type="Rhea" id="RHEA-COMP:9566"/>
        <dbReference type="ChEBI" id="CHEBI:15378"/>
        <dbReference type="ChEBI" id="CHEBI:16389"/>
        <dbReference type="ChEBI" id="CHEBI:17976"/>
        <dbReference type="ChEBI" id="CHEBI:57540"/>
        <dbReference type="ChEBI" id="CHEBI:57945"/>
        <dbReference type="EC" id="7.1.1.2"/>
    </reaction>
</comment>
<geneLocation type="mitochondrion" evidence="20"/>
<organism evidence="20">
    <name type="scientific">Gari togata</name>
    <dbReference type="NCBI Taxonomy" id="2774046"/>
    <lineage>
        <taxon>Eukaryota</taxon>
        <taxon>Metazoa</taxon>
        <taxon>Spiralia</taxon>
        <taxon>Lophotrochozoa</taxon>
        <taxon>Mollusca</taxon>
        <taxon>Bivalvia</taxon>
        <taxon>Autobranchia</taxon>
        <taxon>Heteroconchia</taxon>
        <taxon>Euheterodonta</taxon>
        <taxon>Imparidentia</taxon>
        <taxon>Neoheterodontei</taxon>
        <taxon>Cardiida</taxon>
        <taxon>Tellinoidea</taxon>
        <taxon>Psammobiidae</taxon>
        <taxon>Gari</taxon>
    </lineage>
</organism>
<evidence type="ECO:0000256" key="8">
    <source>
        <dbReference type="ARBA" id="ARBA00022792"/>
    </source>
</evidence>
<keyword evidence="9" id="KW-1278">Translocase</keyword>
<evidence type="ECO:0000256" key="9">
    <source>
        <dbReference type="ARBA" id="ARBA00022967"/>
    </source>
</evidence>
<evidence type="ECO:0000256" key="4">
    <source>
        <dbReference type="ARBA" id="ARBA00021008"/>
    </source>
</evidence>
<keyword evidence="11 18" id="KW-1133">Transmembrane helix</keyword>
<evidence type="ECO:0000256" key="11">
    <source>
        <dbReference type="ARBA" id="ARBA00022989"/>
    </source>
</evidence>
<evidence type="ECO:0000256" key="6">
    <source>
        <dbReference type="ARBA" id="ARBA00022660"/>
    </source>
</evidence>
<dbReference type="AlphaFoldDB" id="A0A8K0Z4K5"/>
<feature type="transmembrane region" description="Helical" evidence="18">
    <location>
        <begin position="121"/>
        <end position="142"/>
    </location>
</feature>
<dbReference type="EMBL" id="MN164429">
    <property type="protein sequence ID" value="QNV49114.1"/>
    <property type="molecule type" value="Genomic_DNA"/>
</dbReference>
<sequence>MLWGRSVGVSLAGFVIFSLAGLVISVFSSGLLGFWLGLEISFFGSLPLLVGSSVVENQCCTKYYVIQVLGSVGFFFSVLILVWASFSEKSFDWVMGVFFCFILWKLGLFPFFWWVKSVVEGLGWLGLFWVLVVQKMGLYWLISGGGLSGILFFLCCGSFGATSLLGGLLGLGQVKFRSILAYSSLVHSGWMGFISLVSCPFLMAYFMVYGMLMYGLLSSAKKSFGKGSSSDDVCMLGLSRKSFDKHMWGELAMWLLSIGGFPPLLGFVLKVCAIFLLSEVAMVWVSMLALSSSVSVYYYLWFASSVLVRFGGGSSAYSMGTFVWFGGGQVFWVLNSLGVLMGTALFLELVN</sequence>
<evidence type="ECO:0000256" key="14">
    <source>
        <dbReference type="ARBA" id="ARBA00023128"/>
    </source>
</evidence>
<evidence type="ECO:0000256" key="13">
    <source>
        <dbReference type="ARBA" id="ARBA00023075"/>
    </source>
</evidence>
<keyword evidence="7 18" id="KW-0812">Transmembrane</keyword>
<dbReference type="InterPro" id="IPR001750">
    <property type="entry name" value="ND/Mrp_TM"/>
</dbReference>
<dbReference type="GO" id="GO:0008137">
    <property type="term" value="F:NADH dehydrogenase (ubiquinone) activity"/>
    <property type="evidence" value="ECO:0007669"/>
    <property type="project" value="UniProtKB-EC"/>
</dbReference>
<feature type="transmembrane region" description="Helical" evidence="18">
    <location>
        <begin position="64"/>
        <end position="86"/>
    </location>
</feature>
<dbReference type="EC" id="7.1.1.2" evidence="3"/>
<evidence type="ECO:0000256" key="7">
    <source>
        <dbReference type="ARBA" id="ARBA00022692"/>
    </source>
</evidence>
<name>A0A8K0Z4K5_9BIVA</name>